<dbReference type="SMART" id="SM00320">
    <property type="entry name" value="WD40"/>
    <property type="match status" value="7"/>
</dbReference>
<dbReference type="GO" id="GO:0006364">
    <property type="term" value="P:rRNA processing"/>
    <property type="evidence" value="ECO:0007669"/>
    <property type="project" value="UniProtKB-KW"/>
</dbReference>
<dbReference type="PANTHER" id="PTHR19924:SF26">
    <property type="entry name" value="U3 SMALL NUCLEOLAR RNA-ASSOCIATED PROTEIN 15 HOMOLOG"/>
    <property type="match status" value="1"/>
</dbReference>
<dbReference type="GO" id="GO:0005730">
    <property type="term" value="C:nucleolus"/>
    <property type="evidence" value="ECO:0007669"/>
    <property type="project" value="UniProtKB-SubCell"/>
</dbReference>
<dbReference type="OrthoDB" id="431715at2759"/>
<gene>
    <name evidence="10" type="ORF">BIW11_08417</name>
</gene>
<evidence type="ECO:0000256" key="5">
    <source>
        <dbReference type="ARBA" id="ARBA00022737"/>
    </source>
</evidence>
<accession>A0A1V9XPP8</accession>
<reference evidence="10 11" key="1">
    <citation type="journal article" date="2017" name="Gigascience">
        <title>Draft genome of the honey bee ectoparasitic mite, Tropilaelaps mercedesae, is shaped by the parasitic life history.</title>
        <authorList>
            <person name="Dong X."/>
            <person name="Armstrong S.D."/>
            <person name="Xia D."/>
            <person name="Makepeace B.L."/>
            <person name="Darby A.C."/>
            <person name="Kadowaki T."/>
        </authorList>
    </citation>
    <scope>NUCLEOTIDE SEQUENCE [LARGE SCALE GENOMIC DNA]</scope>
    <source>
        <strain evidence="10">Wuxi-XJTLU</strain>
    </source>
</reference>
<dbReference type="InterPro" id="IPR018983">
    <property type="entry name" value="U3_snoRNA-assocProt_15_C"/>
</dbReference>
<organism evidence="10 11">
    <name type="scientific">Tropilaelaps mercedesae</name>
    <dbReference type="NCBI Taxonomy" id="418985"/>
    <lineage>
        <taxon>Eukaryota</taxon>
        <taxon>Metazoa</taxon>
        <taxon>Ecdysozoa</taxon>
        <taxon>Arthropoda</taxon>
        <taxon>Chelicerata</taxon>
        <taxon>Arachnida</taxon>
        <taxon>Acari</taxon>
        <taxon>Parasitiformes</taxon>
        <taxon>Mesostigmata</taxon>
        <taxon>Gamasina</taxon>
        <taxon>Dermanyssoidea</taxon>
        <taxon>Laelapidae</taxon>
        <taxon>Tropilaelaps</taxon>
    </lineage>
</organism>
<feature type="domain" description="U3 small nucleolar RNA-associated protein 15 C-terminal" evidence="9">
    <location>
        <begin position="340"/>
        <end position="484"/>
    </location>
</feature>
<dbReference type="SUPFAM" id="SSF50978">
    <property type="entry name" value="WD40 repeat-like"/>
    <property type="match status" value="1"/>
</dbReference>
<evidence type="ECO:0000256" key="4">
    <source>
        <dbReference type="ARBA" id="ARBA00022574"/>
    </source>
</evidence>
<dbReference type="InterPro" id="IPR001680">
    <property type="entry name" value="WD40_rpt"/>
</dbReference>
<dbReference type="InterPro" id="IPR015943">
    <property type="entry name" value="WD40/YVTN_repeat-like_dom_sf"/>
</dbReference>
<keyword evidence="3" id="KW-0698">rRNA processing</keyword>
<dbReference type="InterPro" id="IPR036322">
    <property type="entry name" value="WD40_repeat_dom_sf"/>
</dbReference>
<dbReference type="Gene3D" id="2.130.10.10">
    <property type="entry name" value="YVTN repeat-like/Quinoprotein amine dehydrogenase"/>
    <property type="match status" value="2"/>
</dbReference>
<dbReference type="AlphaFoldDB" id="A0A1V9XPP8"/>
<keyword evidence="11" id="KW-1185">Reference proteome</keyword>
<evidence type="ECO:0000256" key="1">
    <source>
        <dbReference type="ARBA" id="ARBA00004604"/>
    </source>
</evidence>
<evidence type="ECO:0000313" key="11">
    <source>
        <dbReference type="Proteomes" id="UP000192247"/>
    </source>
</evidence>
<sequence>MSSFKPVQIEALPKKASFLSQEQLNWKQYSLPATVKDSALIQHVDIASEEPFQFAISSSNRVQIYNPASRDITCRLTKFKLNAFGATFRGDNKLLAAGSDEGTVKLFDIKTKAVLRQFIGHKRPTRRVTFANKGQHVVSFSDDTTVAVWDIPQQAQILSMTHHEDYVRCGRVAPASTDLLLTASYDHSAALVDIRAGKPGLVVDHGAPIDAVEMLPSGSIFFTAGGNLIKIWDVASGRKLIQLCQHHKAITCLSVSSSGDKLLSGSLDRHVKVYDVQNYQVVHSVSYPSPILCMAMAQDASVFVVGSETGLVTIHRKKDTRSHDDETKVESNVRKAVFIPDDDDIVLDTKHFTQASKLQNQLRRFEFTTALKTAFAQATQCNRPELFMATCDEIARRRTLEQALEKIDEKHQNAILDFICKYVTLPRYEHVLLDLIEVMTRVLQKRREWDDVLWLKLKALAHQIDRLHATQNECQKLVAMIETLSTKNRQNVTAQPMTLDPI</sequence>
<dbReference type="Pfam" id="PF00400">
    <property type="entry name" value="WD40"/>
    <property type="match status" value="3"/>
</dbReference>
<evidence type="ECO:0000256" key="6">
    <source>
        <dbReference type="ARBA" id="ARBA00023242"/>
    </source>
</evidence>
<feature type="repeat" description="WD" evidence="8">
    <location>
        <begin position="118"/>
        <end position="159"/>
    </location>
</feature>
<dbReference type="GO" id="GO:0045943">
    <property type="term" value="P:positive regulation of transcription by RNA polymerase I"/>
    <property type="evidence" value="ECO:0007669"/>
    <property type="project" value="TreeGrafter"/>
</dbReference>
<evidence type="ECO:0000256" key="7">
    <source>
        <dbReference type="ARBA" id="ARBA00045437"/>
    </source>
</evidence>
<dbReference type="CDD" id="cd00200">
    <property type="entry name" value="WD40"/>
    <property type="match status" value="1"/>
</dbReference>
<dbReference type="STRING" id="418985.A0A1V9XPP8"/>
<evidence type="ECO:0000256" key="2">
    <source>
        <dbReference type="ARBA" id="ARBA00018260"/>
    </source>
</evidence>
<evidence type="ECO:0000259" key="9">
    <source>
        <dbReference type="Pfam" id="PF09384"/>
    </source>
</evidence>
<name>A0A1V9XPP8_9ACAR</name>
<keyword evidence="5" id="KW-0677">Repeat</keyword>
<evidence type="ECO:0000313" key="10">
    <source>
        <dbReference type="EMBL" id="OQR75441.1"/>
    </source>
</evidence>
<comment type="caution">
    <text evidence="10">The sequence shown here is derived from an EMBL/GenBank/DDBJ whole genome shotgun (WGS) entry which is preliminary data.</text>
</comment>
<dbReference type="EMBL" id="MNPL01006362">
    <property type="protein sequence ID" value="OQR75441.1"/>
    <property type="molecule type" value="Genomic_DNA"/>
</dbReference>
<proteinExistence type="predicted"/>
<keyword evidence="6" id="KW-0539">Nucleus</keyword>
<keyword evidence="4 8" id="KW-0853">WD repeat</keyword>
<evidence type="ECO:0000256" key="8">
    <source>
        <dbReference type="PROSITE-ProRule" id="PRU00221"/>
    </source>
</evidence>
<dbReference type="PROSITE" id="PS50294">
    <property type="entry name" value="WD_REPEATS_REGION"/>
    <property type="match status" value="2"/>
</dbReference>
<comment type="subcellular location">
    <subcellularLocation>
        <location evidence="1">Nucleus</location>
        <location evidence="1">Nucleolus</location>
    </subcellularLocation>
</comment>
<dbReference type="FunCoup" id="A0A1V9XPP8">
    <property type="interactions" value="1126"/>
</dbReference>
<dbReference type="Proteomes" id="UP000192247">
    <property type="component" value="Unassembled WGS sequence"/>
</dbReference>
<protein>
    <recommendedName>
        <fullName evidence="2">U3 small nucleolar RNA-associated protein 15 homolog</fullName>
    </recommendedName>
</protein>
<dbReference type="InParanoid" id="A0A1V9XPP8"/>
<dbReference type="PROSITE" id="PS50082">
    <property type="entry name" value="WD_REPEATS_2"/>
    <property type="match status" value="2"/>
</dbReference>
<dbReference type="PANTHER" id="PTHR19924">
    <property type="entry name" value="UTP15 U3 SMALL NUCLEOLAR RNA-ASSOCIATED PROTEIN 15 FAMILY MEMBER"/>
    <property type="match status" value="1"/>
</dbReference>
<feature type="repeat" description="WD" evidence="8">
    <location>
        <begin position="243"/>
        <end position="284"/>
    </location>
</feature>
<dbReference type="Pfam" id="PF09384">
    <property type="entry name" value="UTP15_C"/>
    <property type="match status" value="1"/>
</dbReference>
<evidence type="ECO:0000256" key="3">
    <source>
        <dbReference type="ARBA" id="ARBA00022552"/>
    </source>
</evidence>
<comment type="function">
    <text evidence="7">Ribosome biogenesis factor. Involved in nucleolar processing of pre-18S ribosomal RNA. Required for optimal pre-ribosomal RNA transcription by RNA polymerase I. Part of the small subunit (SSU) processome, first precursor of the small eukaryotic ribosomal subunit. During the assembly of the SSU processome in the nucleolus, many ribosome biogenesis factors, an RNA chaperone and ribosomal proteins associate with the nascent pre-rRNA and work in concert to generate RNA folding, modifications, rearrangements and cleavage as well as targeted degradation of pre-ribosomal RNA by the RNA exosome.</text>
</comment>